<evidence type="ECO:0000256" key="2">
    <source>
        <dbReference type="ARBA" id="ARBA00009334"/>
    </source>
</evidence>
<dbReference type="CDD" id="cd00268">
    <property type="entry name" value="DEADc"/>
    <property type="match status" value="1"/>
</dbReference>
<evidence type="ECO:0000256" key="4">
    <source>
        <dbReference type="ARBA" id="ARBA00022517"/>
    </source>
</evidence>
<keyword evidence="17" id="KW-1185">Reference proteome</keyword>
<evidence type="ECO:0000256" key="6">
    <source>
        <dbReference type="ARBA" id="ARBA00022741"/>
    </source>
</evidence>
<dbReference type="PROSITE" id="PS51192">
    <property type="entry name" value="HELICASE_ATP_BIND_1"/>
    <property type="match status" value="1"/>
</dbReference>
<dbReference type="EMBL" id="ML003001">
    <property type="protein sequence ID" value="RKP34980.1"/>
    <property type="molecule type" value="Genomic_DNA"/>
</dbReference>
<dbReference type="AlphaFoldDB" id="A0A4P9ZRB9"/>
<evidence type="ECO:0000256" key="3">
    <source>
        <dbReference type="ARBA" id="ARBA00012552"/>
    </source>
</evidence>
<dbReference type="InterPro" id="IPR001650">
    <property type="entry name" value="Helicase_C-like"/>
</dbReference>
<keyword evidence="5" id="KW-0698">rRNA processing</keyword>
<dbReference type="GO" id="GO:0016787">
    <property type="term" value="F:hydrolase activity"/>
    <property type="evidence" value="ECO:0007669"/>
    <property type="project" value="UniProtKB-KW"/>
</dbReference>
<gene>
    <name evidence="16" type="ORF">BJ085DRAFT_23490</name>
</gene>
<dbReference type="CDD" id="cd18787">
    <property type="entry name" value="SF2_C_DEAD"/>
    <property type="match status" value="1"/>
</dbReference>
<organism evidence="16 17">
    <name type="scientific">Dimargaris cristalligena</name>
    <dbReference type="NCBI Taxonomy" id="215637"/>
    <lineage>
        <taxon>Eukaryota</taxon>
        <taxon>Fungi</taxon>
        <taxon>Fungi incertae sedis</taxon>
        <taxon>Zoopagomycota</taxon>
        <taxon>Kickxellomycotina</taxon>
        <taxon>Dimargaritomycetes</taxon>
        <taxon>Dimargaritales</taxon>
        <taxon>Dimargaritaceae</taxon>
        <taxon>Dimargaris</taxon>
    </lineage>
</organism>
<keyword evidence="6 12" id="KW-0547">Nucleotide-binding</keyword>
<protein>
    <recommendedName>
        <fullName evidence="3">RNA helicase</fullName>
        <ecNumber evidence="3">3.6.4.13</ecNumber>
    </recommendedName>
</protein>
<feature type="region of interest" description="Disordered" evidence="13">
    <location>
        <begin position="1"/>
        <end position="92"/>
    </location>
</feature>
<keyword evidence="4" id="KW-0690">Ribosome biogenesis</keyword>
<dbReference type="Pfam" id="PF00270">
    <property type="entry name" value="DEAD"/>
    <property type="match status" value="1"/>
</dbReference>
<evidence type="ECO:0000259" key="14">
    <source>
        <dbReference type="PROSITE" id="PS51192"/>
    </source>
</evidence>
<keyword evidence="8 12" id="KW-0347">Helicase</keyword>
<evidence type="ECO:0000256" key="10">
    <source>
        <dbReference type="ARBA" id="ARBA00023242"/>
    </source>
</evidence>
<comment type="function">
    <text evidence="11">ATP-dependent RNA helicase required for 60S ribosomal subunit synthesis. Involved in efficient pre-rRNA processing, predominantly at site A3, which is necessary for the normal formation of 25S and 5.8S rRNAs.</text>
</comment>
<feature type="domain" description="Helicase ATP-binding" evidence="14">
    <location>
        <begin position="145"/>
        <end position="324"/>
    </location>
</feature>
<feature type="compositionally biased region" description="Basic residues" evidence="13">
    <location>
        <begin position="29"/>
        <end position="43"/>
    </location>
</feature>
<sequence>MTHSNTSGEGLSKKDQKSKRRDEKAELKAKKKSLHRDLKKKKKDNKEAKKDSDRNAKRDSSDEDRPAKKPKVDRQDDSPSSSATAPAATSEEAQAYYKEHDIHVDAEDDTAFPPCLSFAQAPFPTSLMKVCGNFKAPSPIQAACWPVIHARRDIIGIAQTGSGKTIAFGIPGIAHIQARTKANQQSRGPVMLVLTPTRELALQIEEQFKGILSPAQSTNVLCVYGGEKRWQQIEMAKKNRPQILVATPGRLLDLIHDEHLDLTDVSYLVLDEADRMLDNGFEQPIREIIRMIKTPARQTVMFSATWPESVRKLASDFLRDPVRVTVGSEDLTVNKNVTQVVEVLDPQGKSRRLLELLNKYHKMRTNRVLIFVLYKNEATWLEKFLGDKGWNVGSIHGNKAQNQRQKALNKFTDGSCPLLVATDVAARGLDIPMVEYVINYTFPLRIDDYIHRIGRTGRGGQTGTAHTFFTAEERSHSGELINVLKAAGVPIQPELLKFGTTVKRKEHGAYGNFYKEIDHKAKATKIIFD</sequence>
<evidence type="ECO:0000256" key="8">
    <source>
        <dbReference type="ARBA" id="ARBA00022806"/>
    </source>
</evidence>
<dbReference type="SMART" id="SM00487">
    <property type="entry name" value="DEXDc"/>
    <property type="match status" value="1"/>
</dbReference>
<dbReference type="InterPro" id="IPR000629">
    <property type="entry name" value="RNA-helicase_DEAD-box_CS"/>
</dbReference>
<comment type="subcellular location">
    <subcellularLocation>
        <location evidence="1">Nucleus</location>
        <location evidence="1">Nucleolus</location>
    </subcellularLocation>
</comment>
<dbReference type="Gene3D" id="3.40.50.300">
    <property type="entry name" value="P-loop containing nucleotide triphosphate hydrolases"/>
    <property type="match status" value="2"/>
</dbReference>
<evidence type="ECO:0000313" key="17">
    <source>
        <dbReference type="Proteomes" id="UP000268162"/>
    </source>
</evidence>
<dbReference type="InterPro" id="IPR014001">
    <property type="entry name" value="Helicase_ATP-bd"/>
</dbReference>
<dbReference type="GO" id="GO:0003724">
    <property type="term" value="F:RNA helicase activity"/>
    <property type="evidence" value="ECO:0007669"/>
    <property type="project" value="UniProtKB-EC"/>
</dbReference>
<evidence type="ECO:0000256" key="5">
    <source>
        <dbReference type="ARBA" id="ARBA00022552"/>
    </source>
</evidence>
<comment type="similarity">
    <text evidence="2">Belongs to the DEAD box helicase family. DDX5/DBP2 subfamily.</text>
</comment>
<feature type="compositionally biased region" description="Low complexity" evidence="13">
    <location>
        <begin position="78"/>
        <end position="92"/>
    </location>
</feature>
<dbReference type="PANTHER" id="PTHR47958">
    <property type="entry name" value="ATP-DEPENDENT RNA HELICASE DBP3"/>
    <property type="match status" value="1"/>
</dbReference>
<evidence type="ECO:0000256" key="9">
    <source>
        <dbReference type="ARBA" id="ARBA00022840"/>
    </source>
</evidence>
<feature type="compositionally biased region" description="Basic and acidic residues" evidence="13">
    <location>
        <begin position="11"/>
        <end position="28"/>
    </location>
</feature>
<dbReference type="FunFam" id="3.40.50.300:FF:000008">
    <property type="entry name" value="ATP-dependent RNA helicase RhlB"/>
    <property type="match status" value="1"/>
</dbReference>
<dbReference type="InterPro" id="IPR011545">
    <property type="entry name" value="DEAD/DEAH_box_helicase_dom"/>
</dbReference>
<feature type="domain" description="Helicase C-terminal" evidence="15">
    <location>
        <begin position="352"/>
        <end position="499"/>
    </location>
</feature>
<keyword evidence="7 12" id="KW-0378">Hydrolase</keyword>
<dbReference type="Pfam" id="PF00271">
    <property type="entry name" value="Helicase_C"/>
    <property type="match status" value="1"/>
</dbReference>
<evidence type="ECO:0000256" key="13">
    <source>
        <dbReference type="SAM" id="MobiDB-lite"/>
    </source>
</evidence>
<accession>A0A4P9ZRB9</accession>
<dbReference type="PROSITE" id="PS51194">
    <property type="entry name" value="HELICASE_CTER"/>
    <property type="match status" value="1"/>
</dbReference>
<dbReference type="PROSITE" id="PS00039">
    <property type="entry name" value="DEAD_ATP_HELICASE"/>
    <property type="match status" value="1"/>
</dbReference>
<dbReference type="Proteomes" id="UP000268162">
    <property type="component" value="Unassembled WGS sequence"/>
</dbReference>
<evidence type="ECO:0000256" key="12">
    <source>
        <dbReference type="RuleBase" id="RU000492"/>
    </source>
</evidence>
<evidence type="ECO:0000256" key="7">
    <source>
        <dbReference type="ARBA" id="ARBA00022801"/>
    </source>
</evidence>
<dbReference type="EC" id="3.6.4.13" evidence="3"/>
<dbReference type="STRING" id="215637.A0A4P9ZRB9"/>
<name>A0A4P9ZRB9_9FUNG</name>
<dbReference type="SMART" id="SM00490">
    <property type="entry name" value="HELICc"/>
    <property type="match status" value="1"/>
</dbReference>
<dbReference type="InterPro" id="IPR044742">
    <property type="entry name" value="DEAD/DEAH_RhlB"/>
</dbReference>
<evidence type="ECO:0000256" key="11">
    <source>
        <dbReference type="ARBA" id="ARBA00037449"/>
    </source>
</evidence>
<dbReference type="GO" id="GO:0003676">
    <property type="term" value="F:nucleic acid binding"/>
    <property type="evidence" value="ECO:0007669"/>
    <property type="project" value="InterPro"/>
</dbReference>
<dbReference type="SUPFAM" id="SSF52540">
    <property type="entry name" value="P-loop containing nucleoside triphosphate hydrolases"/>
    <property type="match status" value="1"/>
</dbReference>
<dbReference type="InterPro" id="IPR027417">
    <property type="entry name" value="P-loop_NTPase"/>
</dbReference>
<keyword evidence="9 12" id="KW-0067">ATP-binding</keyword>
<evidence type="ECO:0000259" key="15">
    <source>
        <dbReference type="PROSITE" id="PS51194"/>
    </source>
</evidence>
<proteinExistence type="inferred from homology"/>
<feature type="compositionally biased region" description="Basic and acidic residues" evidence="13">
    <location>
        <begin position="44"/>
        <end position="77"/>
    </location>
</feature>
<evidence type="ECO:0000256" key="1">
    <source>
        <dbReference type="ARBA" id="ARBA00004604"/>
    </source>
</evidence>
<evidence type="ECO:0000313" key="16">
    <source>
        <dbReference type="EMBL" id="RKP34980.1"/>
    </source>
</evidence>
<reference evidence="17" key="1">
    <citation type="journal article" date="2018" name="Nat. Microbiol.">
        <title>Leveraging single-cell genomics to expand the fungal tree of life.</title>
        <authorList>
            <person name="Ahrendt S.R."/>
            <person name="Quandt C.A."/>
            <person name="Ciobanu D."/>
            <person name="Clum A."/>
            <person name="Salamov A."/>
            <person name="Andreopoulos B."/>
            <person name="Cheng J.F."/>
            <person name="Woyke T."/>
            <person name="Pelin A."/>
            <person name="Henrissat B."/>
            <person name="Reynolds N.K."/>
            <person name="Benny G.L."/>
            <person name="Smith M.E."/>
            <person name="James T.Y."/>
            <person name="Grigoriev I.V."/>
        </authorList>
    </citation>
    <scope>NUCLEOTIDE SEQUENCE [LARGE SCALE GENOMIC DNA]</scope>
    <source>
        <strain evidence="17">RSA 468</strain>
    </source>
</reference>
<keyword evidence="10" id="KW-0539">Nucleus</keyword>
<dbReference type="GO" id="GO:0005524">
    <property type="term" value="F:ATP binding"/>
    <property type="evidence" value="ECO:0007669"/>
    <property type="project" value="UniProtKB-KW"/>
</dbReference>